<keyword evidence="2" id="KW-0285">Flavoprotein</keyword>
<keyword evidence="9" id="KW-1185">Reference proteome</keyword>
<dbReference type="InterPro" id="IPR020946">
    <property type="entry name" value="Flavin_mOase-like"/>
</dbReference>
<gene>
    <name evidence="8" type="ORF">SAMN04488518_102415</name>
</gene>
<dbReference type="RefSeq" id="WP_093517693.1">
    <property type="nucleotide sequence ID" value="NZ_FOSK01000002.1"/>
</dbReference>
<proteinExistence type="inferred from homology"/>
<keyword evidence="5" id="KW-0560">Oxidoreductase</keyword>
<evidence type="ECO:0000256" key="1">
    <source>
        <dbReference type="ARBA" id="ARBA00009183"/>
    </source>
</evidence>
<dbReference type="SUPFAM" id="SSF51905">
    <property type="entry name" value="FAD/NAD(P)-binding domain"/>
    <property type="match status" value="2"/>
</dbReference>
<keyword evidence="4" id="KW-0521">NADP</keyword>
<dbReference type="Proteomes" id="UP000199598">
    <property type="component" value="Unassembled WGS sequence"/>
</dbReference>
<reference evidence="8 9" key="1">
    <citation type="submission" date="2016-10" db="EMBL/GenBank/DDBJ databases">
        <authorList>
            <person name="Varghese N."/>
            <person name="Submissions S."/>
        </authorList>
    </citation>
    <scope>NUCLEOTIDE SEQUENCE [LARGE SCALE GENOMIC DNA]</scope>
    <source>
        <strain evidence="8 9">DSM 16392</strain>
    </source>
</reference>
<evidence type="ECO:0000256" key="4">
    <source>
        <dbReference type="ARBA" id="ARBA00022857"/>
    </source>
</evidence>
<dbReference type="InterPro" id="IPR000960">
    <property type="entry name" value="Flavin_mOase"/>
</dbReference>
<dbReference type="EC" id="1.14.13.148" evidence="6"/>
<evidence type="ECO:0000313" key="9">
    <source>
        <dbReference type="Proteomes" id="UP000199598"/>
    </source>
</evidence>
<dbReference type="PRINTS" id="PR00370">
    <property type="entry name" value="FMOXYGENASE"/>
</dbReference>
<comment type="similarity">
    <text evidence="1">Belongs to the FMO family.</text>
</comment>
<organism evidence="8 9">
    <name type="scientific">Pseudovibrio ascidiaceicola</name>
    <dbReference type="NCBI Taxonomy" id="285279"/>
    <lineage>
        <taxon>Bacteria</taxon>
        <taxon>Pseudomonadati</taxon>
        <taxon>Pseudomonadota</taxon>
        <taxon>Alphaproteobacteria</taxon>
        <taxon>Hyphomicrobiales</taxon>
        <taxon>Stappiaceae</taxon>
        <taxon>Pseudovibrio</taxon>
    </lineage>
</organism>
<evidence type="ECO:0000256" key="2">
    <source>
        <dbReference type="ARBA" id="ARBA00022630"/>
    </source>
</evidence>
<evidence type="ECO:0000256" key="5">
    <source>
        <dbReference type="ARBA" id="ARBA00023002"/>
    </source>
</evidence>
<protein>
    <recommendedName>
        <fullName evidence="7">Trimethylamine monooxygenase</fullName>
        <ecNumber evidence="6">1.14.13.148</ecNumber>
    </recommendedName>
</protein>
<keyword evidence="3" id="KW-0274">FAD</keyword>
<evidence type="ECO:0000256" key="7">
    <source>
        <dbReference type="ARBA" id="ARBA00035159"/>
    </source>
</evidence>
<accession>A0A1I3X6T7</accession>
<dbReference type="EMBL" id="FOSK01000002">
    <property type="protein sequence ID" value="SFK15373.1"/>
    <property type="molecule type" value="Genomic_DNA"/>
</dbReference>
<evidence type="ECO:0000256" key="3">
    <source>
        <dbReference type="ARBA" id="ARBA00022827"/>
    </source>
</evidence>
<comment type="caution">
    <text evidence="8">The sequence shown here is derived from an EMBL/GenBank/DDBJ whole genome shotgun (WGS) entry which is preliminary data.</text>
</comment>
<evidence type="ECO:0000256" key="6">
    <source>
        <dbReference type="ARBA" id="ARBA00034528"/>
    </source>
</evidence>
<name>A0A1I3X6T7_9HYPH</name>
<dbReference type="PANTHER" id="PTHR23023">
    <property type="entry name" value="DIMETHYLANILINE MONOOXYGENASE"/>
    <property type="match status" value="1"/>
</dbReference>
<dbReference type="Gene3D" id="3.50.50.60">
    <property type="entry name" value="FAD/NAD(P)-binding domain"/>
    <property type="match status" value="1"/>
</dbReference>
<dbReference type="InterPro" id="IPR050346">
    <property type="entry name" value="FMO-like"/>
</dbReference>
<sequence length="460" mass="51600">MEIIDRGDAVCIAGAGPAGLVMARALQHNGIEWDQFDPNPDVGGLWDIKHEGTAIYESAHFISSRSLSGFADFPMPEHFADYPKHTEILKYLHDFAEAYGLQEKITFSTKIEKLTKTENDRWQVHLSNGECREYKAVVCATGSQWQANMPELQGSFDGEIRHSQTYKNIREFDGKRILVIGAGNSGCDIACDAGVLGEKAFLSMRRGYYIVPKHVFGMPADVFADGGPNLPVWMIRPFFTLLLRMFNGTLQRFGIPKPDHKLFETHPLLNTQLVHSLQHGDVTVKPDVERLDGSDVVFKDGSREEIDLILCATGFNQHLDFAGEYFSYEGGRPKMFIQAASREHKNLFGISYIETNSGAYKRFDYMAGLVANYLKDQQDNPSRASQMHAIIRSETPDLSGGIHFLKTDRHAGYCDATAHTKYVKKLYKRMGWTFPEDIRFKRAAPKPKGSSSAKKAEVAA</sequence>
<evidence type="ECO:0000313" key="8">
    <source>
        <dbReference type="EMBL" id="SFK15373.1"/>
    </source>
</evidence>
<dbReference type="Pfam" id="PF00743">
    <property type="entry name" value="FMO-like"/>
    <property type="match status" value="1"/>
</dbReference>
<dbReference type="InterPro" id="IPR036188">
    <property type="entry name" value="FAD/NAD-bd_sf"/>
</dbReference>